<evidence type="ECO:0000256" key="3">
    <source>
        <dbReference type="ARBA" id="ARBA00022692"/>
    </source>
</evidence>
<keyword evidence="9" id="KW-1185">Reference proteome</keyword>
<feature type="transmembrane region" description="Helical" evidence="6">
    <location>
        <begin position="99"/>
        <end position="119"/>
    </location>
</feature>
<dbReference type="EMBL" id="JANCPR020000025">
    <property type="protein sequence ID" value="MDJ1134981.1"/>
    <property type="molecule type" value="Genomic_DNA"/>
</dbReference>
<gene>
    <name evidence="8" type="ORF">NMN56_024080</name>
</gene>
<evidence type="ECO:0000256" key="4">
    <source>
        <dbReference type="ARBA" id="ARBA00022989"/>
    </source>
</evidence>
<dbReference type="RefSeq" id="WP_274041408.1">
    <property type="nucleotide sequence ID" value="NZ_JANCPR020000025.1"/>
</dbReference>
<evidence type="ECO:0000256" key="6">
    <source>
        <dbReference type="SAM" id="Phobius"/>
    </source>
</evidence>
<accession>A0ABT7A2A8</accession>
<feature type="domain" description="GtrA/DPMS transmembrane" evidence="7">
    <location>
        <begin position="10"/>
        <end position="125"/>
    </location>
</feature>
<comment type="similarity">
    <text evidence="2">Belongs to the GtrA family.</text>
</comment>
<dbReference type="Proteomes" id="UP001214441">
    <property type="component" value="Unassembled WGS sequence"/>
</dbReference>
<evidence type="ECO:0000313" key="9">
    <source>
        <dbReference type="Proteomes" id="UP001214441"/>
    </source>
</evidence>
<keyword evidence="3 6" id="KW-0812">Transmembrane</keyword>
<comment type="caution">
    <text evidence="8">The sequence shown here is derived from an EMBL/GenBank/DDBJ whole genome shotgun (WGS) entry which is preliminary data.</text>
</comment>
<evidence type="ECO:0000313" key="8">
    <source>
        <dbReference type="EMBL" id="MDJ1134981.1"/>
    </source>
</evidence>
<evidence type="ECO:0000256" key="5">
    <source>
        <dbReference type="ARBA" id="ARBA00023136"/>
    </source>
</evidence>
<organism evidence="8 9">
    <name type="scientific">Streptomyces iconiensis</name>
    <dbReference type="NCBI Taxonomy" id="1384038"/>
    <lineage>
        <taxon>Bacteria</taxon>
        <taxon>Bacillati</taxon>
        <taxon>Actinomycetota</taxon>
        <taxon>Actinomycetes</taxon>
        <taxon>Kitasatosporales</taxon>
        <taxon>Streptomycetaceae</taxon>
        <taxon>Streptomyces</taxon>
    </lineage>
</organism>
<reference evidence="8 9" key="1">
    <citation type="submission" date="2023-05" db="EMBL/GenBank/DDBJ databases">
        <title>Streptantibioticus silvisoli sp. nov., acidotolerant actinomycetes 1 from pine litter.</title>
        <authorList>
            <person name="Swiecimska M."/>
            <person name="Golinska P."/>
            <person name="Sangal V."/>
            <person name="Wachnowicz B."/>
            <person name="Goodfellow M."/>
        </authorList>
    </citation>
    <scope>NUCLEOTIDE SEQUENCE [LARGE SCALE GENOMIC DNA]</scope>
    <source>
        <strain evidence="8 9">DSM 42109</strain>
    </source>
</reference>
<comment type="subcellular location">
    <subcellularLocation>
        <location evidence="1">Membrane</location>
        <topology evidence="1">Multi-pass membrane protein</topology>
    </subcellularLocation>
</comment>
<protein>
    <submittedName>
        <fullName evidence="8">GtrA family protein</fullName>
    </submittedName>
</protein>
<proteinExistence type="inferred from homology"/>
<keyword evidence="4 6" id="KW-1133">Transmembrane helix</keyword>
<keyword evidence="5 6" id="KW-0472">Membrane</keyword>
<dbReference type="InterPro" id="IPR007267">
    <property type="entry name" value="GtrA_DPMS_TM"/>
</dbReference>
<dbReference type="PANTHER" id="PTHR38459">
    <property type="entry name" value="PROPHAGE BACTOPRENOL-LINKED GLUCOSE TRANSLOCASE HOMOLOG"/>
    <property type="match status" value="1"/>
</dbReference>
<evidence type="ECO:0000256" key="1">
    <source>
        <dbReference type="ARBA" id="ARBA00004141"/>
    </source>
</evidence>
<sequence>MTLTRQVVSFSVIGVCSGALTLVIYVMARDWWSPVVANLVALTAATLFNTEANRRLTFGTPRRRGLAHVQSAVLFAAHYALTSCALLGLGVLVPAPSRTLELTVLLTATLVGTVGRFLLLRGWVFKKAA</sequence>
<evidence type="ECO:0000259" key="7">
    <source>
        <dbReference type="Pfam" id="PF04138"/>
    </source>
</evidence>
<name>A0ABT7A2A8_9ACTN</name>
<feature type="transmembrane region" description="Helical" evidence="6">
    <location>
        <begin position="31"/>
        <end position="50"/>
    </location>
</feature>
<dbReference type="InterPro" id="IPR051401">
    <property type="entry name" value="GtrA_CellWall_Glycosyl"/>
</dbReference>
<evidence type="ECO:0000256" key="2">
    <source>
        <dbReference type="ARBA" id="ARBA00009399"/>
    </source>
</evidence>
<dbReference type="Pfam" id="PF04138">
    <property type="entry name" value="GtrA_DPMS_TM"/>
    <property type="match status" value="1"/>
</dbReference>
<dbReference type="PANTHER" id="PTHR38459:SF1">
    <property type="entry name" value="PROPHAGE BACTOPRENOL-LINKED GLUCOSE TRANSLOCASE HOMOLOG"/>
    <property type="match status" value="1"/>
</dbReference>
<feature type="transmembrane region" description="Helical" evidence="6">
    <location>
        <begin position="7"/>
        <end position="25"/>
    </location>
</feature>
<feature type="transmembrane region" description="Helical" evidence="6">
    <location>
        <begin position="71"/>
        <end position="93"/>
    </location>
</feature>